<reference evidence="1 2" key="1">
    <citation type="journal article" date="2024" name="BMC Biol.">
        <title>Comparative genomics of Ascetosporea gives new insight into the evolutionary basis for animal parasitism in Rhizaria.</title>
        <authorList>
            <person name="Hiltunen Thoren M."/>
            <person name="Onut-Brannstrom I."/>
            <person name="Alfjorden A."/>
            <person name="Peckova H."/>
            <person name="Swords F."/>
            <person name="Hooper C."/>
            <person name="Holzer A.S."/>
            <person name="Bass D."/>
            <person name="Burki F."/>
        </authorList>
    </citation>
    <scope>NUCLEOTIDE SEQUENCE [LARGE SCALE GENOMIC DNA]</scope>
    <source>
        <strain evidence="1">20-A016</strain>
    </source>
</reference>
<gene>
    <name evidence="1" type="ORF">MHBO_000969</name>
</gene>
<dbReference type="Proteomes" id="UP001439008">
    <property type="component" value="Unassembled WGS sequence"/>
</dbReference>
<keyword evidence="2" id="KW-1185">Reference proteome</keyword>
<accession>A0ABV2AIA2</accession>
<organism evidence="1 2">
    <name type="scientific">Bonamia ostreae</name>
    <dbReference type="NCBI Taxonomy" id="126728"/>
    <lineage>
        <taxon>Eukaryota</taxon>
        <taxon>Sar</taxon>
        <taxon>Rhizaria</taxon>
        <taxon>Endomyxa</taxon>
        <taxon>Ascetosporea</taxon>
        <taxon>Haplosporida</taxon>
        <taxon>Bonamia</taxon>
    </lineage>
</organism>
<evidence type="ECO:0000313" key="2">
    <source>
        <dbReference type="Proteomes" id="UP001439008"/>
    </source>
</evidence>
<dbReference type="EMBL" id="JBDODL010000199">
    <property type="protein sequence ID" value="MES1919103.1"/>
    <property type="molecule type" value="Genomic_DNA"/>
</dbReference>
<protein>
    <submittedName>
        <fullName evidence="1">Uncharacterized protein</fullName>
    </submittedName>
</protein>
<evidence type="ECO:0000313" key="1">
    <source>
        <dbReference type="EMBL" id="MES1919103.1"/>
    </source>
</evidence>
<sequence length="86" mass="10389">MVKELLHRKKTSSEETHRLVEEFKTLYLQKKDVDMQQKQRIIFSDKGVFEQWTYNRQMIHKNFSKAVNLQLLDEILAEERSARLGH</sequence>
<proteinExistence type="predicted"/>
<name>A0ABV2AIA2_9EUKA</name>
<comment type="caution">
    <text evidence="1">The sequence shown here is derived from an EMBL/GenBank/DDBJ whole genome shotgun (WGS) entry which is preliminary data.</text>
</comment>